<comment type="similarity">
    <text evidence="1">Belongs to the LysR transcriptional regulatory family.</text>
</comment>
<feature type="domain" description="HTH lysR-type" evidence="5">
    <location>
        <begin position="2"/>
        <end position="59"/>
    </location>
</feature>
<keyword evidence="2" id="KW-0805">Transcription regulation</keyword>
<dbReference type="PROSITE" id="PS50931">
    <property type="entry name" value="HTH_LYSR"/>
    <property type="match status" value="1"/>
</dbReference>
<evidence type="ECO:0000313" key="6">
    <source>
        <dbReference type="EMBL" id="GAA4399402.1"/>
    </source>
</evidence>
<dbReference type="Pfam" id="PF00126">
    <property type="entry name" value="HTH_1"/>
    <property type="match status" value="1"/>
</dbReference>
<evidence type="ECO:0000256" key="2">
    <source>
        <dbReference type="ARBA" id="ARBA00023015"/>
    </source>
</evidence>
<comment type="caution">
    <text evidence="6">The sequence shown here is derived from an EMBL/GenBank/DDBJ whole genome shotgun (WGS) entry which is preliminary data.</text>
</comment>
<dbReference type="PANTHER" id="PTHR30346">
    <property type="entry name" value="TRANSCRIPTIONAL DUAL REGULATOR HCAR-RELATED"/>
    <property type="match status" value="1"/>
</dbReference>
<keyword evidence="3" id="KW-0238">DNA-binding</keyword>
<dbReference type="InterPro" id="IPR005119">
    <property type="entry name" value="LysR_subst-bd"/>
</dbReference>
<dbReference type="EMBL" id="BAABGM010000003">
    <property type="protein sequence ID" value="GAA4399402.1"/>
    <property type="molecule type" value="Genomic_DNA"/>
</dbReference>
<protein>
    <submittedName>
        <fullName evidence="6">LysR family transcriptional regulator</fullName>
    </submittedName>
</protein>
<evidence type="ECO:0000256" key="4">
    <source>
        <dbReference type="ARBA" id="ARBA00023163"/>
    </source>
</evidence>
<proteinExistence type="inferred from homology"/>
<dbReference type="InterPro" id="IPR000847">
    <property type="entry name" value="LysR_HTH_N"/>
</dbReference>
<dbReference type="Proteomes" id="UP001500945">
    <property type="component" value="Unassembled WGS sequence"/>
</dbReference>
<dbReference type="Gene3D" id="1.10.10.10">
    <property type="entry name" value="Winged helix-like DNA-binding domain superfamily/Winged helix DNA-binding domain"/>
    <property type="match status" value="1"/>
</dbReference>
<gene>
    <name evidence="6" type="ORF">GCM10023168_06640</name>
</gene>
<organism evidence="6 7">
    <name type="scientific">Fodinibacter luteus</name>
    <dbReference type="NCBI Taxonomy" id="552064"/>
    <lineage>
        <taxon>Bacteria</taxon>
        <taxon>Bacillati</taxon>
        <taxon>Actinomycetota</taxon>
        <taxon>Actinomycetes</taxon>
        <taxon>Micrococcales</taxon>
        <taxon>Intrasporangiaceae</taxon>
        <taxon>Fodinibacter (ex Wang et al. 2009)</taxon>
    </lineage>
</organism>
<dbReference type="SUPFAM" id="SSF46785">
    <property type="entry name" value="Winged helix' DNA-binding domain"/>
    <property type="match status" value="1"/>
</dbReference>
<name>A0ABP8K1U5_9MICO</name>
<sequence length="304" mass="32532">MLDPHRLRVFRSVVASGSVQAAADNLGLTSSAVSQHLSALQRETGLTLFHRAGRGIVPTEAALVLDARTDDAMSRWDQLDQVVADLRDGRSGRLSIGYFASAGAVWMPSLVQRLRKEFPDLVLDLVLTEVEQHGPAPDIDLVIDPPDHPLPGGYRRTELTEDPFVAIVPRGHHLAERGSVALAELRGETWVSNDYPRSAGHRLVVAACSAAGFRPRFTVQAQDHHTAIGFVGAGIGVSVLPGLAARSLPATVVRLTLEAPAPVRHLAAVVRDLGAPHPAAERAVALLTDLIHHPSARIRRAVPG</sequence>
<dbReference type="Gene3D" id="3.40.190.10">
    <property type="entry name" value="Periplasmic binding protein-like II"/>
    <property type="match status" value="2"/>
</dbReference>
<reference evidence="7" key="1">
    <citation type="journal article" date="2019" name="Int. J. Syst. Evol. Microbiol.">
        <title>The Global Catalogue of Microorganisms (GCM) 10K type strain sequencing project: providing services to taxonomists for standard genome sequencing and annotation.</title>
        <authorList>
            <consortium name="The Broad Institute Genomics Platform"/>
            <consortium name="The Broad Institute Genome Sequencing Center for Infectious Disease"/>
            <person name="Wu L."/>
            <person name="Ma J."/>
        </authorList>
    </citation>
    <scope>NUCLEOTIDE SEQUENCE [LARGE SCALE GENOMIC DNA]</scope>
    <source>
        <strain evidence="7">JCM 17809</strain>
    </source>
</reference>
<dbReference type="InterPro" id="IPR036390">
    <property type="entry name" value="WH_DNA-bd_sf"/>
</dbReference>
<evidence type="ECO:0000313" key="7">
    <source>
        <dbReference type="Proteomes" id="UP001500945"/>
    </source>
</evidence>
<dbReference type="Pfam" id="PF03466">
    <property type="entry name" value="LysR_substrate"/>
    <property type="match status" value="1"/>
</dbReference>
<evidence type="ECO:0000256" key="3">
    <source>
        <dbReference type="ARBA" id="ARBA00023125"/>
    </source>
</evidence>
<evidence type="ECO:0000256" key="1">
    <source>
        <dbReference type="ARBA" id="ARBA00009437"/>
    </source>
</evidence>
<accession>A0ABP8K1U5</accession>
<dbReference type="RefSeq" id="WP_345202232.1">
    <property type="nucleotide sequence ID" value="NZ_BAABGM010000003.1"/>
</dbReference>
<dbReference type="InterPro" id="IPR036388">
    <property type="entry name" value="WH-like_DNA-bd_sf"/>
</dbReference>
<dbReference type="PANTHER" id="PTHR30346:SF29">
    <property type="entry name" value="LYSR SUBSTRATE-BINDING"/>
    <property type="match status" value="1"/>
</dbReference>
<evidence type="ECO:0000259" key="5">
    <source>
        <dbReference type="PROSITE" id="PS50931"/>
    </source>
</evidence>
<keyword evidence="7" id="KW-1185">Reference proteome</keyword>
<dbReference type="SUPFAM" id="SSF53850">
    <property type="entry name" value="Periplasmic binding protein-like II"/>
    <property type="match status" value="1"/>
</dbReference>
<keyword evidence="4" id="KW-0804">Transcription</keyword>